<protein>
    <submittedName>
        <fullName evidence="2">Uncharacterized protein</fullName>
    </submittedName>
</protein>
<dbReference type="Proteomes" id="UP001222325">
    <property type="component" value="Unassembled WGS sequence"/>
</dbReference>
<comment type="caution">
    <text evidence="2">The sequence shown here is derived from an EMBL/GenBank/DDBJ whole genome shotgun (WGS) entry which is preliminary data.</text>
</comment>
<feature type="compositionally biased region" description="Polar residues" evidence="1">
    <location>
        <begin position="489"/>
        <end position="498"/>
    </location>
</feature>
<accession>A0AAD6U1V4</accession>
<feature type="region of interest" description="Disordered" evidence="1">
    <location>
        <begin position="256"/>
        <end position="275"/>
    </location>
</feature>
<sequence>MARVPPPPSPGRHVRTKRVNAARQEGLPQQQSEEDSRAFCIAARPKRPRSSIKCIVHVPQHPPRPTHSAAAAHPQASRVFVRVLLKSRGAPCRRSLRLRKSLCAATFLHARPSIVEGTLDAECATALVKRDGALSPGRSGCRDMGRAMRWRIPHLPHRSVQARHGDLSRIVRPPPVTSARPRPRPLADESRARYAHPRTQDLSANSQRSPPIRVGPHAADRATPARCTAPERASSPGASNTLNPSPVSNHARSARLDLHSEPPQSPRARRPVRSSARLEIEGMRATAVPRQRRRCLSARGRHSRACASAHPQVVGPRSQAPARSPEEARLIARPFARSVPPPGARCAASPSLRLDHHVDLVAVNARVPARRAQLERTARTRTSSLMWAAVSPCPRDSSGKAAWLSGDTGASSAAPLSAPLLARVPSGLRLLARLLPPKALVSNQRQRASADLPPVTPPQKRASISGLTSHRAPKSSALVGAPRAVRFQTRFQNPTASRSGPRDSQLGARVRRRRLAGRHEDRHTRGNALAVPSALFPRTVPSCRARSTTRESAGQPARTAQAQAAGREPKRTRRAVQRAERGAQRQRQSWRGRLKLRLSEAPADRLGLELNEVEACVEGAESGVEGGGMRRGHTAAAMLLYQPLCHCKGTKPTTSAHGRAKRTRRARALMPRVMSLWEEARRRALSGIWPTAKGRDPTRQGKGMGG</sequence>
<dbReference type="EMBL" id="JARJCN010000036">
    <property type="protein sequence ID" value="KAJ7084904.1"/>
    <property type="molecule type" value="Genomic_DNA"/>
</dbReference>
<feature type="compositionally biased region" description="Pro residues" evidence="1">
    <location>
        <begin position="1"/>
        <end position="10"/>
    </location>
</feature>
<evidence type="ECO:0000313" key="2">
    <source>
        <dbReference type="EMBL" id="KAJ7084904.1"/>
    </source>
</evidence>
<feature type="region of interest" description="Disordered" evidence="1">
    <location>
        <begin position="442"/>
        <end position="509"/>
    </location>
</feature>
<reference evidence="2" key="1">
    <citation type="submission" date="2023-03" db="EMBL/GenBank/DDBJ databases">
        <title>Massive genome expansion in bonnet fungi (Mycena s.s.) driven by repeated elements and novel gene families across ecological guilds.</title>
        <authorList>
            <consortium name="Lawrence Berkeley National Laboratory"/>
            <person name="Harder C.B."/>
            <person name="Miyauchi S."/>
            <person name="Viragh M."/>
            <person name="Kuo A."/>
            <person name="Thoen E."/>
            <person name="Andreopoulos B."/>
            <person name="Lu D."/>
            <person name="Skrede I."/>
            <person name="Drula E."/>
            <person name="Henrissat B."/>
            <person name="Morin E."/>
            <person name="Kohler A."/>
            <person name="Barry K."/>
            <person name="LaButti K."/>
            <person name="Morin E."/>
            <person name="Salamov A."/>
            <person name="Lipzen A."/>
            <person name="Mereny Z."/>
            <person name="Hegedus B."/>
            <person name="Baldrian P."/>
            <person name="Stursova M."/>
            <person name="Weitz H."/>
            <person name="Taylor A."/>
            <person name="Grigoriev I.V."/>
            <person name="Nagy L.G."/>
            <person name="Martin F."/>
            <person name="Kauserud H."/>
        </authorList>
    </citation>
    <scope>NUCLEOTIDE SEQUENCE</scope>
    <source>
        <strain evidence="2">CBHHK173m</strain>
    </source>
</reference>
<keyword evidence="3" id="KW-1185">Reference proteome</keyword>
<feature type="compositionally biased region" description="Polar residues" evidence="1">
    <location>
        <begin position="200"/>
        <end position="209"/>
    </location>
</feature>
<evidence type="ECO:0000313" key="3">
    <source>
        <dbReference type="Proteomes" id="UP001222325"/>
    </source>
</evidence>
<proteinExistence type="predicted"/>
<feature type="compositionally biased region" description="Polar residues" evidence="1">
    <location>
        <begin position="236"/>
        <end position="249"/>
    </location>
</feature>
<evidence type="ECO:0000256" key="1">
    <source>
        <dbReference type="SAM" id="MobiDB-lite"/>
    </source>
</evidence>
<feature type="region of interest" description="Disordered" evidence="1">
    <location>
        <begin position="156"/>
        <end position="249"/>
    </location>
</feature>
<gene>
    <name evidence="2" type="ORF">B0H15DRAFT_802276</name>
</gene>
<dbReference type="AlphaFoldDB" id="A0AAD6U1V4"/>
<feature type="region of interest" description="Disordered" evidence="1">
    <location>
        <begin position="1"/>
        <end position="36"/>
    </location>
</feature>
<name>A0AAD6U1V4_9AGAR</name>
<feature type="region of interest" description="Disordered" evidence="1">
    <location>
        <begin position="540"/>
        <end position="589"/>
    </location>
</feature>
<organism evidence="2 3">
    <name type="scientific">Mycena belliarum</name>
    <dbReference type="NCBI Taxonomy" id="1033014"/>
    <lineage>
        <taxon>Eukaryota</taxon>
        <taxon>Fungi</taxon>
        <taxon>Dikarya</taxon>
        <taxon>Basidiomycota</taxon>
        <taxon>Agaricomycotina</taxon>
        <taxon>Agaricomycetes</taxon>
        <taxon>Agaricomycetidae</taxon>
        <taxon>Agaricales</taxon>
        <taxon>Marasmiineae</taxon>
        <taxon>Mycenaceae</taxon>
        <taxon>Mycena</taxon>
    </lineage>
</organism>